<gene>
    <name evidence="10" type="ORF">A2682_02530</name>
</gene>
<dbReference type="GO" id="GO:0005886">
    <property type="term" value="C:plasma membrane"/>
    <property type="evidence" value="ECO:0007669"/>
    <property type="project" value="UniProtKB-SubCell"/>
</dbReference>
<feature type="transmembrane region" description="Helical" evidence="8">
    <location>
        <begin position="226"/>
        <end position="245"/>
    </location>
</feature>
<dbReference type="Gene3D" id="1.20.81.30">
    <property type="entry name" value="Type II secretion system (T2SS), domain F"/>
    <property type="match status" value="2"/>
</dbReference>
<evidence type="ECO:0000313" key="11">
    <source>
        <dbReference type="Proteomes" id="UP000178690"/>
    </source>
</evidence>
<evidence type="ECO:0000256" key="2">
    <source>
        <dbReference type="ARBA" id="ARBA00005745"/>
    </source>
</evidence>
<feature type="transmembrane region" description="Helical" evidence="8">
    <location>
        <begin position="257"/>
        <end position="276"/>
    </location>
</feature>
<evidence type="ECO:0000256" key="5">
    <source>
        <dbReference type="ARBA" id="ARBA00022692"/>
    </source>
</evidence>
<dbReference type="Pfam" id="PF00482">
    <property type="entry name" value="T2SSF"/>
    <property type="match status" value="2"/>
</dbReference>
<comment type="caution">
    <text evidence="10">The sequence shown here is derived from an EMBL/GenBank/DDBJ whole genome shotgun (WGS) entry which is preliminary data.</text>
</comment>
<dbReference type="STRING" id="1802363.A2682_02530"/>
<evidence type="ECO:0000256" key="1">
    <source>
        <dbReference type="ARBA" id="ARBA00004429"/>
    </source>
</evidence>
<evidence type="ECO:0000256" key="4">
    <source>
        <dbReference type="ARBA" id="ARBA00022519"/>
    </source>
</evidence>
<evidence type="ECO:0000256" key="3">
    <source>
        <dbReference type="ARBA" id="ARBA00022475"/>
    </source>
</evidence>
<feature type="transmembrane region" description="Helical" evidence="8">
    <location>
        <begin position="282"/>
        <end position="305"/>
    </location>
</feature>
<dbReference type="PANTHER" id="PTHR30012:SF0">
    <property type="entry name" value="TYPE II SECRETION SYSTEM PROTEIN F-RELATED"/>
    <property type="match status" value="1"/>
</dbReference>
<dbReference type="AlphaFoldDB" id="A0A1G2PLX6"/>
<dbReference type="EMBL" id="MHST01000018">
    <property type="protein sequence ID" value="OHA48641.1"/>
    <property type="molecule type" value="Genomic_DNA"/>
</dbReference>
<accession>A0A1G2PLX6</accession>
<dbReference type="FunFam" id="1.20.81.30:FF:000001">
    <property type="entry name" value="Type II secretion system protein F"/>
    <property type="match status" value="2"/>
</dbReference>
<keyword evidence="7 8" id="KW-0472">Membrane</keyword>
<dbReference type="InterPro" id="IPR003004">
    <property type="entry name" value="GspF/PilC"/>
</dbReference>
<evidence type="ECO:0000256" key="7">
    <source>
        <dbReference type="ARBA" id="ARBA00023136"/>
    </source>
</evidence>
<dbReference type="PANTHER" id="PTHR30012">
    <property type="entry name" value="GENERAL SECRETION PATHWAY PROTEIN"/>
    <property type="match status" value="1"/>
</dbReference>
<organism evidence="10 11">
    <name type="scientific">Terrybacteria sp. (strain RIFCSPHIGHO2_01_FULL_58_15)</name>
    <dbReference type="NCBI Taxonomy" id="1802363"/>
    <lineage>
        <taxon>Bacteria</taxon>
        <taxon>Candidatus Terryibacteriota</taxon>
    </lineage>
</organism>
<feature type="transmembrane region" description="Helical" evidence="8">
    <location>
        <begin position="172"/>
        <end position="194"/>
    </location>
</feature>
<dbReference type="InterPro" id="IPR042094">
    <property type="entry name" value="T2SS_GspF_sf"/>
</dbReference>
<evidence type="ECO:0000259" key="9">
    <source>
        <dbReference type="Pfam" id="PF00482"/>
    </source>
</evidence>
<proteinExistence type="inferred from homology"/>
<sequence length="405" mass="44275">MPSFRYTARTQPGELQTGVVEASSRTAAASILQQHQLIITGLSEVGGGTLLQALERPVSFLERVSRKDIITFSQQVAILFESRVPLLEALHAIAEQTTNPVLARAMLAIIADIEGGTPFSDAIAKHPKLFSSFYVNLVRSGEASGKLRESFDYLARYLEREYVVVSKIRGSLLYPAFVLTVFFIVVAIMVTVVLPQVGLLFAESNVELPLTTRIILGSATFARNTWWFWASGLLIFFVFGGRLLRTSEGKAWVDERVLRLPVVGPLIHALLIARFADNLGTLVTAGIPLIQALEITGAVVGNAVFKDVLAKTIQAVQRGEQINVTFRDSWVIPPTVVQMVAIGERTGRLDTVLVHIARFYQREVDTMTDALVSLIEPALIVFLGIGVGIFVASVLLPIYTLSSAL</sequence>
<evidence type="ECO:0000256" key="6">
    <source>
        <dbReference type="ARBA" id="ARBA00022989"/>
    </source>
</evidence>
<feature type="domain" description="Type II secretion system protein GspF" evidence="9">
    <location>
        <begin position="275"/>
        <end position="397"/>
    </location>
</feature>
<comment type="similarity">
    <text evidence="2">Belongs to the GSP F family.</text>
</comment>
<feature type="transmembrane region" description="Helical" evidence="8">
    <location>
        <begin position="378"/>
        <end position="399"/>
    </location>
</feature>
<evidence type="ECO:0000256" key="8">
    <source>
        <dbReference type="SAM" id="Phobius"/>
    </source>
</evidence>
<keyword evidence="6 8" id="KW-1133">Transmembrane helix</keyword>
<feature type="domain" description="Type II secretion system protein GspF" evidence="9">
    <location>
        <begin position="72"/>
        <end position="195"/>
    </location>
</feature>
<dbReference type="InterPro" id="IPR018076">
    <property type="entry name" value="T2SS_GspF_dom"/>
</dbReference>
<keyword evidence="3" id="KW-1003">Cell membrane</keyword>
<dbReference type="Proteomes" id="UP000178690">
    <property type="component" value="Unassembled WGS sequence"/>
</dbReference>
<keyword evidence="4" id="KW-0997">Cell inner membrane</keyword>
<reference evidence="10 11" key="1">
    <citation type="journal article" date="2016" name="Nat. Commun.">
        <title>Thousands of microbial genomes shed light on interconnected biogeochemical processes in an aquifer system.</title>
        <authorList>
            <person name="Anantharaman K."/>
            <person name="Brown C.T."/>
            <person name="Hug L.A."/>
            <person name="Sharon I."/>
            <person name="Castelle C.J."/>
            <person name="Probst A.J."/>
            <person name="Thomas B.C."/>
            <person name="Singh A."/>
            <person name="Wilkins M.J."/>
            <person name="Karaoz U."/>
            <person name="Brodie E.L."/>
            <person name="Williams K.H."/>
            <person name="Hubbard S.S."/>
            <person name="Banfield J.F."/>
        </authorList>
    </citation>
    <scope>NUCLEOTIDE SEQUENCE [LARGE SCALE GENOMIC DNA]</scope>
    <source>
        <strain evidence="11">RIFCSPHIGHO2_01_FULL_58_15</strain>
    </source>
</reference>
<dbReference type="PRINTS" id="PR00812">
    <property type="entry name" value="BCTERIALGSPF"/>
</dbReference>
<comment type="subcellular location">
    <subcellularLocation>
        <location evidence="1">Cell inner membrane</location>
        <topology evidence="1">Multi-pass membrane protein</topology>
    </subcellularLocation>
</comment>
<name>A0A1G2PLX6_TERXR</name>
<keyword evidence="5 8" id="KW-0812">Transmembrane</keyword>
<protein>
    <recommendedName>
        <fullName evidence="9">Type II secretion system protein GspF domain-containing protein</fullName>
    </recommendedName>
</protein>
<evidence type="ECO:0000313" key="10">
    <source>
        <dbReference type="EMBL" id="OHA48641.1"/>
    </source>
</evidence>